<organism evidence="7 8">
    <name type="scientific">Elioraea tepida</name>
    <dbReference type="NCBI Taxonomy" id="2843330"/>
    <lineage>
        <taxon>Bacteria</taxon>
        <taxon>Pseudomonadati</taxon>
        <taxon>Pseudomonadota</taxon>
        <taxon>Alphaproteobacteria</taxon>
        <taxon>Acetobacterales</taxon>
        <taxon>Elioraeaceae</taxon>
        <taxon>Elioraea</taxon>
    </lineage>
</organism>
<comment type="pathway">
    <text evidence="5">Secondary metabolite metabolism; methylglyoxal degradation; (R)-lactate from methylglyoxal: step 2/2.</text>
</comment>
<evidence type="ECO:0000313" key="8">
    <source>
        <dbReference type="Proteomes" id="UP000694001"/>
    </source>
</evidence>
<dbReference type="PANTHER" id="PTHR43705">
    <property type="entry name" value="HYDROXYACYLGLUTATHIONE HYDROLASE"/>
    <property type="match status" value="1"/>
</dbReference>
<comment type="subunit">
    <text evidence="5">Monomer.</text>
</comment>
<reference evidence="7" key="1">
    <citation type="submission" date="2021-06" db="EMBL/GenBank/DDBJ databases">
        <title>Elioraea tepida, sp. nov., a moderately thermophilic aerobic anoxygenic phototrophic bacterium isolated from an alkaline siliceous hot spring mat community in Yellowstone National Park, WY, USA.</title>
        <authorList>
            <person name="Saini M.K."/>
            <person name="Yoshida S."/>
            <person name="Sebastian A."/>
            <person name="Hirose S."/>
            <person name="Hara E."/>
            <person name="Tamaki H."/>
            <person name="Soulier N.T."/>
            <person name="Albert I."/>
            <person name="Hanada S."/>
            <person name="Bryant D.A."/>
            <person name="Tank M."/>
        </authorList>
    </citation>
    <scope>NUCLEOTIDE SEQUENCE</scope>
    <source>
        <strain evidence="7">MS-P2</strain>
    </source>
</reference>
<evidence type="ECO:0000256" key="1">
    <source>
        <dbReference type="ARBA" id="ARBA00001623"/>
    </source>
</evidence>
<dbReference type="SMART" id="SM00849">
    <property type="entry name" value="Lactamase_B"/>
    <property type="match status" value="1"/>
</dbReference>
<accession>A0A975U016</accession>
<dbReference type="RefSeq" id="WP_218284630.1">
    <property type="nucleotide sequence ID" value="NZ_CP076448.1"/>
</dbReference>
<feature type="binding site" evidence="5">
    <location>
        <position position="170"/>
    </location>
    <ligand>
        <name>Zn(2+)</name>
        <dbReference type="ChEBI" id="CHEBI:29105"/>
        <label>2</label>
    </ligand>
</feature>
<feature type="binding site" evidence="5">
    <location>
        <position position="57"/>
    </location>
    <ligand>
        <name>Zn(2+)</name>
        <dbReference type="ChEBI" id="CHEBI:29105"/>
        <label>1</label>
    </ligand>
</feature>
<dbReference type="KEGG" id="elio:KO353_10465"/>
<dbReference type="Proteomes" id="UP000694001">
    <property type="component" value="Chromosome"/>
</dbReference>
<dbReference type="EMBL" id="CP076448">
    <property type="protein sequence ID" value="QXM23730.1"/>
    <property type="molecule type" value="Genomic_DNA"/>
</dbReference>
<feature type="domain" description="Metallo-beta-lactamase" evidence="6">
    <location>
        <begin position="12"/>
        <end position="170"/>
    </location>
</feature>
<dbReference type="CDD" id="cd07723">
    <property type="entry name" value="hydroxyacylglutathione_hydrolase_MBL-fold"/>
    <property type="match status" value="1"/>
</dbReference>
<evidence type="ECO:0000256" key="2">
    <source>
        <dbReference type="ARBA" id="ARBA00022723"/>
    </source>
</evidence>
<dbReference type="Pfam" id="PF00753">
    <property type="entry name" value="Lactamase_B"/>
    <property type="match status" value="1"/>
</dbReference>
<name>A0A975U016_9PROT</name>
<dbReference type="InterPro" id="IPR032282">
    <property type="entry name" value="HAGH_C"/>
</dbReference>
<dbReference type="InterPro" id="IPR017782">
    <property type="entry name" value="Hydroxyacylglutathione_Hdrlase"/>
</dbReference>
<dbReference type="PANTHER" id="PTHR43705:SF1">
    <property type="entry name" value="HYDROXYACYLGLUTATHIONE HYDROLASE GLOB"/>
    <property type="match status" value="1"/>
</dbReference>
<evidence type="ECO:0000256" key="3">
    <source>
        <dbReference type="ARBA" id="ARBA00022801"/>
    </source>
</evidence>
<evidence type="ECO:0000313" key="7">
    <source>
        <dbReference type="EMBL" id="QXM23730.1"/>
    </source>
</evidence>
<dbReference type="InterPro" id="IPR001018">
    <property type="entry name" value="Beta-lactamase_class-B_CS"/>
</dbReference>
<evidence type="ECO:0000256" key="4">
    <source>
        <dbReference type="ARBA" id="ARBA00022833"/>
    </source>
</evidence>
<feature type="binding site" evidence="5">
    <location>
        <position position="60"/>
    </location>
    <ligand>
        <name>Zn(2+)</name>
        <dbReference type="ChEBI" id="CHEBI:29105"/>
        <label>2</label>
    </ligand>
</feature>
<dbReference type="NCBIfam" id="TIGR03413">
    <property type="entry name" value="GSH_gloB"/>
    <property type="match status" value="1"/>
</dbReference>
<sequence length="251" mass="26455">MIEIAPIPCLADNYAWLLHETVRGATAVVDPGEAEPVARALAERGLKLDLILLTHHHGDHVGGVAALKAAHGSAVLGAAADAARLPALDRGLKEGDTVALGEAIATVLDTPGHTRGHISFHFPREGVLVCGDTLFSLGCGRLIEGTAEEMFRSLRRLAALPAETRVLCGHEYTLANARFALTVDPDNAALKARAAEAEAQRARGEPTLPSLLGTERAANPFLRAPDVATFARLRAQKDAFREPPAASRGTP</sequence>
<dbReference type="Pfam" id="PF16123">
    <property type="entry name" value="HAGH_C"/>
    <property type="match status" value="1"/>
</dbReference>
<dbReference type="GO" id="GO:0004416">
    <property type="term" value="F:hydroxyacylglutathione hydrolase activity"/>
    <property type="evidence" value="ECO:0007669"/>
    <property type="project" value="UniProtKB-UniRule"/>
</dbReference>
<keyword evidence="4 5" id="KW-0862">Zinc</keyword>
<protein>
    <recommendedName>
        <fullName evidence="5">Hydroxyacylglutathione hydrolase</fullName>
        <ecNumber evidence="5">3.1.2.6</ecNumber>
    </recommendedName>
    <alternativeName>
        <fullName evidence="5">Glyoxalase II</fullName>
        <shortName evidence="5">Glx II</shortName>
    </alternativeName>
</protein>
<dbReference type="PIRSF" id="PIRSF005457">
    <property type="entry name" value="Glx"/>
    <property type="match status" value="1"/>
</dbReference>
<keyword evidence="3 5" id="KW-0378">Hydrolase</keyword>
<dbReference type="GO" id="GO:0008800">
    <property type="term" value="F:beta-lactamase activity"/>
    <property type="evidence" value="ECO:0007669"/>
    <property type="project" value="InterPro"/>
</dbReference>
<comment type="similarity">
    <text evidence="5">Belongs to the metallo-beta-lactamase superfamily. Glyoxalase II family.</text>
</comment>
<feature type="binding site" evidence="5">
    <location>
        <position position="132"/>
    </location>
    <ligand>
        <name>Zn(2+)</name>
        <dbReference type="ChEBI" id="CHEBI:29105"/>
        <label>2</label>
    </ligand>
</feature>
<evidence type="ECO:0000259" key="6">
    <source>
        <dbReference type="SMART" id="SM00849"/>
    </source>
</evidence>
<dbReference type="InterPro" id="IPR001279">
    <property type="entry name" value="Metallo-B-lactamas"/>
</dbReference>
<dbReference type="InterPro" id="IPR050110">
    <property type="entry name" value="Glyoxalase_II_hydrolase"/>
</dbReference>
<comment type="catalytic activity">
    <reaction evidence="1 5">
        <text>an S-(2-hydroxyacyl)glutathione + H2O = a 2-hydroxy carboxylate + glutathione + H(+)</text>
        <dbReference type="Rhea" id="RHEA:21864"/>
        <dbReference type="ChEBI" id="CHEBI:15377"/>
        <dbReference type="ChEBI" id="CHEBI:15378"/>
        <dbReference type="ChEBI" id="CHEBI:57925"/>
        <dbReference type="ChEBI" id="CHEBI:58896"/>
        <dbReference type="ChEBI" id="CHEBI:71261"/>
        <dbReference type="EC" id="3.1.2.6"/>
    </reaction>
</comment>
<evidence type="ECO:0000256" key="5">
    <source>
        <dbReference type="HAMAP-Rule" id="MF_01374"/>
    </source>
</evidence>
<dbReference type="EC" id="3.1.2.6" evidence="5"/>
<proteinExistence type="inferred from homology"/>
<feature type="binding site" evidence="5">
    <location>
        <position position="113"/>
    </location>
    <ligand>
        <name>Zn(2+)</name>
        <dbReference type="ChEBI" id="CHEBI:29105"/>
        <label>1</label>
    </ligand>
</feature>
<dbReference type="PROSITE" id="PS00743">
    <property type="entry name" value="BETA_LACTAMASE_B_1"/>
    <property type="match status" value="1"/>
</dbReference>
<feature type="binding site" evidence="5">
    <location>
        <position position="132"/>
    </location>
    <ligand>
        <name>Zn(2+)</name>
        <dbReference type="ChEBI" id="CHEBI:29105"/>
        <label>1</label>
    </ligand>
</feature>
<dbReference type="InterPro" id="IPR035680">
    <property type="entry name" value="Clx_II_MBL"/>
</dbReference>
<comment type="function">
    <text evidence="5">Thiolesterase that catalyzes the hydrolysis of S-D-lactoyl-glutathione to form glutathione and D-lactic acid.</text>
</comment>
<keyword evidence="2 5" id="KW-0479">Metal-binding</keyword>
<feature type="binding site" evidence="5">
    <location>
        <position position="59"/>
    </location>
    <ligand>
        <name>Zn(2+)</name>
        <dbReference type="ChEBI" id="CHEBI:29105"/>
        <label>2</label>
    </ligand>
</feature>
<dbReference type="GO" id="GO:0008270">
    <property type="term" value="F:zinc ion binding"/>
    <property type="evidence" value="ECO:0007669"/>
    <property type="project" value="InterPro"/>
</dbReference>
<dbReference type="GO" id="GO:0019243">
    <property type="term" value="P:methylglyoxal catabolic process to D-lactate via S-lactoyl-glutathione"/>
    <property type="evidence" value="ECO:0007669"/>
    <property type="project" value="UniProtKB-UniRule"/>
</dbReference>
<dbReference type="AlphaFoldDB" id="A0A975U016"/>
<gene>
    <name evidence="5 7" type="primary">gloB</name>
    <name evidence="7" type="ORF">KO353_10465</name>
</gene>
<dbReference type="HAMAP" id="MF_01374">
    <property type="entry name" value="Glyoxalase_2"/>
    <property type="match status" value="1"/>
</dbReference>
<dbReference type="GO" id="GO:0017001">
    <property type="term" value="P:antibiotic catabolic process"/>
    <property type="evidence" value="ECO:0007669"/>
    <property type="project" value="InterPro"/>
</dbReference>
<keyword evidence="8" id="KW-1185">Reference proteome</keyword>
<feature type="binding site" evidence="5">
    <location>
        <position position="55"/>
    </location>
    <ligand>
        <name>Zn(2+)</name>
        <dbReference type="ChEBI" id="CHEBI:29105"/>
        <label>1</label>
    </ligand>
</feature>
<comment type="cofactor">
    <cofactor evidence="5">
        <name>Zn(2+)</name>
        <dbReference type="ChEBI" id="CHEBI:29105"/>
    </cofactor>
    <text evidence="5">Binds 2 Zn(2+) ions per subunit.</text>
</comment>